<dbReference type="AlphaFoldDB" id="A0A0E3SS74"/>
<keyword evidence="3" id="KW-1185">Reference proteome</keyword>
<dbReference type="Gene3D" id="3.40.50.300">
    <property type="entry name" value="P-loop containing nucleotide triphosphate hydrolases"/>
    <property type="match status" value="1"/>
</dbReference>
<reference evidence="2 3" key="1">
    <citation type="submission" date="2014-07" db="EMBL/GenBank/DDBJ databases">
        <title>Methanogenic archaea and the global carbon cycle.</title>
        <authorList>
            <person name="Henriksen J.R."/>
            <person name="Luke J."/>
            <person name="Reinhart S."/>
            <person name="Benedict M.N."/>
            <person name="Youngblut N.D."/>
            <person name="Metcalf M.E."/>
            <person name="Whitaker R.J."/>
            <person name="Metcalf W.W."/>
        </authorList>
    </citation>
    <scope>NUCLEOTIDE SEQUENCE [LARGE SCALE GENOMIC DNA]</scope>
    <source>
        <strain evidence="2 3">MM1</strain>
    </source>
</reference>
<protein>
    <submittedName>
        <fullName evidence="2">Uncharacterized protein</fullName>
    </submittedName>
</protein>
<dbReference type="EMBL" id="CP009518">
    <property type="protein sequence ID" value="AKB85991.1"/>
    <property type="molecule type" value="Genomic_DNA"/>
</dbReference>
<dbReference type="GeneID" id="24894519"/>
<proteinExistence type="predicted"/>
<accession>A0A0E3SS74</accession>
<dbReference type="STRING" id="1434104.MCMEM_1938"/>
<dbReference type="HOGENOM" id="CLU_376363_0_0_2"/>
<evidence type="ECO:0000256" key="1">
    <source>
        <dbReference type="SAM" id="Coils"/>
    </source>
</evidence>
<dbReference type="SUPFAM" id="SSF52540">
    <property type="entry name" value="P-loop containing nucleoside triphosphate hydrolases"/>
    <property type="match status" value="1"/>
</dbReference>
<sequence>MIEFDYLLERDEEDEKKLYTPEKITSPLPNIVYIEGPNSSGKSALLHILALGMHGLKNESINQSLLNKMRPLVESDYQRLKFDLCITNNDGSIKLTSTKKDFDKNEIEVREIKNGHKRILGPDLLKQEYELLYDIPDNPTERLTQLSKEISEIQRAYGNNVSMLSNRILETIREIRSSFDPEKLKKLEDQLSQLDQDIQKERADYDKNNTCLDILEKYTASKYFAYYSLMLENSRIKAKEFEKKKVSTTRKINTKSRRLKALEQTAEKKVKELNNKYIYTTSLLKTILPKNELNHFKVWDRISLYNSLIDLEFDKNLMKEIIHFQKVLRELNDDENEESFIEAEVYHNLIEFLENYKNTMVIIPGLDKTVSEFLAILKEANIKNEKTIQFAKNIDEAQECLSSLGNLSNTVQLNIFNSIKELKAELSLENGNSDIGLSISDDFNYDLEKDIKHYEEKEKYYLKECLNKEIDVENIDEVIEKLESEYGILYSNYTESQLNDKIAELKKSILNIEGNIGNLEKRKLIHTTEYNKLKEQKPHKYQSKLPLLNELLPISKKLQQKLLVDYSKYISIISENKRIEFEKQKTTNPELITYFDSISKYLANRVEKVKYIDATYDLESVDLLNEKLVTKNKKIIRLSDMGTGQSQSAFLLGLLNKSHNKPIIALFDEVAMMDTESLEPIYSKFNELYDQGLLLAGVVVQKGDQIKIESKQW</sequence>
<gene>
    <name evidence="2" type="ORF">MCMEM_1938</name>
</gene>
<organism evidence="2 3">
    <name type="scientific">Methanococcoides methylutens MM1</name>
    <dbReference type="NCBI Taxonomy" id="1434104"/>
    <lineage>
        <taxon>Archaea</taxon>
        <taxon>Methanobacteriati</taxon>
        <taxon>Methanobacteriota</taxon>
        <taxon>Stenosarchaea group</taxon>
        <taxon>Methanomicrobia</taxon>
        <taxon>Methanosarcinales</taxon>
        <taxon>Methanosarcinaceae</taxon>
        <taxon>Methanococcoides</taxon>
    </lineage>
</organism>
<feature type="coiled-coil region" evidence="1">
    <location>
        <begin position="465"/>
        <end position="536"/>
    </location>
</feature>
<evidence type="ECO:0000313" key="3">
    <source>
        <dbReference type="Proteomes" id="UP000033048"/>
    </source>
</evidence>
<dbReference type="KEGG" id="mmet:MCMEM_1938"/>
<dbReference type="OrthoDB" id="359569at2157"/>
<dbReference type="InterPro" id="IPR027417">
    <property type="entry name" value="P-loop_NTPase"/>
</dbReference>
<keyword evidence="1" id="KW-0175">Coiled coil</keyword>
<evidence type="ECO:0000313" key="2">
    <source>
        <dbReference type="EMBL" id="AKB85991.1"/>
    </source>
</evidence>
<dbReference type="RefSeq" id="WP_048206018.1">
    <property type="nucleotide sequence ID" value="NZ_CP009518.1"/>
</dbReference>
<dbReference type="Proteomes" id="UP000033048">
    <property type="component" value="Chromosome"/>
</dbReference>
<name>A0A0E3SS74_METMT</name>